<keyword evidence="2" id="KW-1185">Reference proteome</keyword>
<dbReference type="AlphaFoldDB" id="A0A2P2DDN1"/>
<sequence length="179" mass="20820">MSTIQMTKEGRLRFSISRILDCKKAKKESLIFRLPFSESKTKSHTTMYRFDETKNLFIAYAKWRDAVDRTEGNETVFGSNAEISEIARDLREDAEFELRILIQDLKKQNPAAIKEWVELTKQFLNEPGLGVSEEQMQLRKQIARDWKYSRSPLGISVRYPHPSQYWGSGIGVLGPDLDW</sequence>
<evidence type="ECO:0000313" key="2">
    <source>
        <dbReference type="Proteomes" id="UP000245206"/>
    </source>
</evidence>
<comment type="caution">
    <text evidence="1">The sequence shown here is derived from an EMBL/GenBank/DDBJ whole genome shotgun (WGS) entry which is preliminary data.</text>
</comment>
<proteinExistence type="predicted"/>
<gene>
    <name evidence="1" type="ORF">LPTSP2_20310</name>
</gene>
<protein>
    <submittedName>
        <fullName evidence="1">Uncharacterized protein</fullName>
    </submittedName>
</protein>
<name>A0A2P2DDN1_9LEPT</name>
<accession>A0A2P2DDN1</accession>
<dbReference type="EMBL" id="BFAZ01000009">
    <property type="protein sequence ID" value="GBF42741.1"/>
    <property type="molecule type" value="Genomic_DNA"/>
</dbReference>
<organism evidence="1 2">
    <name type="scientific">Leptospira ellinghausenii</name>
    <dbReference type="NCBI Taxonomy" id="1917822"/>
    <lineage>
        <taxon>Bacteria</taxon>
        <taxon>Pseudomonadati</taxon>
        <taxon>Spirochaetota</taxon>
        <taxon>Spirochaetia</taxon>
        <taxon>Leptospirales</taxon>
        <taxon>Leptospiraceae</taxon>
        <taxon>Leptospira</taxon>
    </lineage>
</organism>
<evidence type="ECO:0000313" key="1">
    <source>
        <dbReference type="EMBL" id="GBF42741.1"/>
    </source>
</evidence>
<reference evidence="2" key="1">
    <citation type="journal article" date="2019" name="Microbiol. Immunol.">
        <title>Molecular and phenotypic characterization of Leptospira johnsonii sp. nov., Leptospira ellinghausenii sp. nov. and Leptospira ryugenii sp. nov. isolated from soil and water in Japan.</title>
        <authorList>
            <person name="Masuzawa T."/>
            <person name="Saito M."/>
            <person name="Nakao R."/>
            <person name="Nikaido Y."/>
            <person name="Matsumoto M."/>
            <person name="Ogawa M."/>
            <person name="Yokoyama M."/>
            <person name="Hidaka Y."/>
            <person name="Tomita J."/>
            <person name="Sakakibara K."/>
            <person name="Suzuki K."/>
            <person name="Yasuda S."/>
            <person name="Sato H."/>
            <person name="Yamaguchi M."/>
            <person name="Yoshida S.I."/>
            <person name="Koizumi N."/>
            <person name="Kawamura Y."/>
        </authorList>
    </citation>
    <scope>NUCLEOTIDE SEQUENCE [LARGE SCALE GENOMIC DNA]</scope>
    <source>
        <strain evidence="2">E18</strain>
    </source>
</reference>
<dbReference type="Proteomes" id="UP000245206">
    <property type="component" value="Unassembled WGS sequence"/>
</dbReference>